<protein>
    <submittedName>
        <fullName evidence="1">Uncharacterized protein</fullName>
    </submittedName>
</protein>
<dbReference type="InterPro" id="IPR018733">
    <property type="entry name" value="DUF2274"/>
</dbReference>
<sequence length="165" mass="18122">MVKLKLGPVADDKPMKLAIELPAAPFLDLVAYGQILGRESGRTPVVAPMPERLVITDRGYAKARRDRRTGSSQGYQAIFWSAISGLPACHFKEPPCDRVRVGLRAYRAEPDRLLEFRQGDGPDALASLLGRRRQQQCHAEAVGHHVEKAFPADGLYPHATITPSA</sequence>
<proteinExistence type="predicted"/>
<evidence type="ECO:0000313" key="1">
    <source>
        <dbReference type="EMBL" id="REF73049.1"/>
    </source>
</evidence>
<dbReference type="EMBL" id="QTUJ01000001">
    <property type="protein sequence ID" value="REF73049.1"/>
    <property type="molecule type" value="Genomic_DNA"/>
</dbReference>
<accession>A0A3D9Y1I7</accession>
<organism evidence="1 4">
    <name type="scientific">Paracoccus versutus</name>
    <name type="common">Thiobacillus versutus</name>
    <dbReference type="NCBI Taxonomy" id="34007"/>
    <lineage>
        <taxon>Bacteria</taxon>
        <taxon>Pseudomonadati</taxon>
        <taxon>Pseudomonadota</taxon>
        <taxon>Alphaproteobacteria</taxon>
        <taxon>Rhodobacterales</taxon>
        <taxon>Paracoccaceae</taxon>
        <taxon>Paracoccus</taxon>
    </lineage>
</organism>
<dbReference type="AlphaFoldDB" id="A0A3E0BK48"/>
<evidence type="ECO:0000313" key="2">
    <source>
        <dbReference type="EMBL" id="REG34111.1"/>
    </source>
</evidence>
<dbReference type="Proteomes" id="UP000256794">
    <property type="component" value="Unassembled WGS sequence"/>
</dbReference>
<evidence type="ECO:0000313" key="3">
    <source>
        <dbReference type="Proteomes" id="UP000256794"/>
    </source>
</evidence>
<accession>A0A3E0BK48</accession>
<name>A0A3E0BK48_PARVE</name>
<keyword evidence="3" id="KW-1185">Reference proteome</keyword>
<dbReference type="Proteomes" id="UP000256941">
    <property type="component" value="Unassembled WGS sequence"/>
</dbReference>
<evidence type="ECO:0000313" key="4">
    <source>
        <dbReference type="Proteomes" id="UP000256941"/>
    </source>
</evidence>
<gene>
    <name evidence="2" type="ORF">ATH84_103940</name>
    <name evidence="1" type="ORF">BDD41_1565</name>
</gene>
<comment type="caution">
    <text evidence="1">The sequence shown here is derived from an EMBL/GenBank/DDBJ whole genome shotgun (WGS) entry which is preliminary data.</text>
</comment>
<reference evidence="3 4" key="1">
    <citation type="submission" date="2018-08" db="EMBL/GenBank/DDBJ databases">
        <title>Genomic Encyclopedia of Archaeal and Bacterial Type Strains, Phase II (KMG-II): from individual species to whole genera.</title>
        <authorList>
            <person name="Goeker M."/>
        </authorList>
    </citation>
    <scope>NUCLEOTIDE SEQUENCE [LARGE SCALE GENOMIC DNA]</scope>
    <source>
        <strain evidence="1 4">DSM 17099</strain>
        <strain evidence="2 3">DSM 582</strain>
    </source>
</reference>
<dbReference type="Pfam" id="PF10038">
    <property type="entry name" value="DUF2274"/>
    <property type="match status" value="1"/>
</dbReference>
<dbReference type="EMBL" id="QUMX01000039">
    <property type="protein sequence ID" value="REG34111.1"/>
    <property type="molecule type" value="Genomic_DNA"/>
</dbReference>